<dbReference type="Gene3D" id="2.130.10.10">
    <property type="entry name" value="YVTN repeat-like/Quinoprotein amine dehydrogenase"/>
    <property type="match status" value="1"/>
</dbReference>
<dbReference type="GO" id="GO:0008380">
    <property type="term" value="P:RNA splicing"/>
    <property type="evidence" value="ECO:0007669"/>
    <property type="project" value="UniProtKB-KW"/>
</dbReference>
<dbReference type="GO" id="GO:0003723">
    <property type="term" value="F:RNA binding"/>
    <property type="evidence" value="ECO:0007669"/>
    <property type="project" value="TreeGrafter"/>
</dbReference>
<dbReference type="PRINTS" id="PR00320">
    <property type="entry name" value="GPROTEINBRPT"/>
</dbReference>
<keyword evidence="1 5" id="KW-0853">WD repeat</keyword>
<keyword evidence="2" id="KW-0507">mRNA processing</keyword>
<dbReference type="EMBL" id="HBGY01006062">
    <property type="protein sequence ID" value="CAD9562884.1"/>
    <property type="molecule type" value="Transcribed_RNA"/>
</dbReference>
<dbReference type="InterPro" id="IPR015943">
    <property type="entry name" value="WD40/YVTN_repeat-like_dom_sf"/>
</dbReference>
<feature type="repeat" description="WD" evidence="5">
    <location>
        <begin position="236"/>
        <end position="270"/>
    </location>
</feature>
<feature type="repeat" description="WD" evidence="5">
    <location>
        <begin position="150"/>
        <end position="191"/>
    </location>
</feature>
<protein>
    <recommendedName>
        <fullName evidence="7">Anaphase-promoting complex subunit 4 WD40 domain-containing protein</fullName>
    </recommendedName>
</protein>
<dbReference type="SUPFAM" id="SSF50978">
    <property type="entry name" value="WD40 repeat-like"/>
    <property type="match status" value="1"/>
</dbReference>
<organism evidence="6">
    <name type="scientific">Leptocylindrus danicus</name>
    <dbReference type="NCBI Taxonomy" id="163516"/>
    <lineage>
        <taxon>Eukaryota</taxon>
        <taxon>Sar</taxon>
        <taxon>Stramenopiles</taxon>
        <taxon>Ochrophyta</taxon>
        <taxon>Bacillariophyta</taxon>
        <taxon>Coscinodiscophyceae</taxon>
        <taxon>Chaetocerotophycidae</taxon>
        <taxon>Leptocylindrales</taxon>
        <taxon>Leptocylindraceae</taxon>
        <taxon>Leptocylindrus</taxon>
    </lineage>
</organism>
<dbReference type="SMART" id="SM00320">
    <property type="entry name" value="WD40"/>
    <property type="match status" value="7"/>
</dbReference>
<evidence type="ECO:0000256" key="5">
    <source>
        <dbReference type="PROSITE-ProRule" id="PRU00221"/>
    </source>
</evidence>
<feature type="repeat" description="WD" evidence="5">
    <location>
        <begin position="329"/>
        <end position="364"/>
    </location>
</feature>
<reference evidence="6" key="1">
    <citation type="submission" date="2021-01" db="EMBL/GenBank/DDBJ databases">
        <authorList>
            <person name="Corre E."/>
            <person name="Pelletier E."/>
            <person name="Niang G."/>
            <person name="Scheremetjew M."/>
            <person name="Finn R."/>
            <person name="Kale V."/>
            <person name="Holt S."/>
            <person name="Cochrane G."/>
            <person name="Meng A."/>
            <person name="Brown T."/>
            <person name="Cohen L."/>
        </authorList>
    </citation>
    <scope>NUCLEOTIDE SEQUENCE</scope>
    <source>
        <strain evidence="6">B650</strain>
    </source>
</reference>
<evidence type="ECO:0000313" key="6">
    <source>
        <dbReference type="EMBL" id="CAD9562884.1"/>
    </source>
</evidence>
<dbReference type="PROSITE" id="PS50082">
    <property type="entry name" value="WD_REPEATS_2"/>
    <property type="match status" value="6"/>
</dbReference>
<accession>A0A7S2K0L9</accession>
<evidence type="ECO:0000256" key="4">
    <source>
        <dbReference type="ARBA" id="ARBA00023187"/>
    </source>
</evidence>
<dbReference type="CDD" id="cd00200">
    <property type="entry name" value="WD40"/>
    <property type="match status" value="1"/>
</dbReference>
<dbReference type="InterPro" id="IPR001680">
    <property type="entry name" value="WD40_rpt"/>
</dbReference>
<dbReference type="InterPro" id="IPR036322">
    <property type="entry name" value="WD40_repeat_dom_sf"/>
</dbReference>
<keyword evidence="3" id="KW-0677">Repeat</keyword>
<feature type="repeat" description="WD" evidence="5">
    <location>
        <begin position="191"/>
        <end position="225"/>
    </location>
</feature>
<dbReference type="InterPro" id="IPR052234">
    <property type="entry name" value="U5_snRNP_Component"/>
</dbReference>
<feature type="repeat" description="WD" evidence="5">
    <location>
        <begin position="44"/>
        <end position="76"/>
    </location>
</feature>
<dbReference type="PROSITE" id="PS00678">
    <property type="entry name" value="WD_REPEATS_1"/>
    <property type="match status" value="1"/>
</dbReference>
<evidence type="ECO:0000256" key="1">
    <source>
        <dbReference type="ARBA" id="ARBA00022574"/>
    </source>
</evidence>
<dbReference type="GO" id="GO:0071013">
    <property type="term" value="C:catalytic step 2 spliceosome"/>
    <property type="evidence" value="ECO:0007669"/>
    <property type="project" value="TreeGrafter"/>
</dbReference>
<evidence type="ECO:0000256" key="3">
    <source>
        <dbReference type="ARBA" id="ARBA00022737"/>
    </source>
</evidence>
<dbReference type="InterPro" id="IPR019775">
    <property type="entry name" value="WD40_repeat_CS"/>
</dbReference>
<evidence type="ECO:0000256" key="2">
    <source>
        <dbReference type="ARBA" id="ARBA00022664"/>
    </source>
</evidence>
<dbReference type="PROSITE" id="PS50294">
    <property type="entry name" value="WD_REPEATS_REGION"/>
    <property type="match status" value="5"/>
</dbReference>
<evidence type="ECO:0008006" key="7">
    <source>
        <dbReference type="Google" id="ProtNLM"/>
    </source>
</evidence>
<name>A0A7S2K0L9_9STRA</name>
<dbReference type="PANTHER" id="PTHR44006">
    <property type="entry name" value="U5 SMALL NUCLEAR RIBONUCLEOPROTEIN 40 KDA PROTEIN"/>
    <property type="match status" value="1"/>
</dbReference>
<dbReference type="GO" id="GO:0006397">
    <property type="term" value="P:mRNA processing"/>
    <property type="evidence" value="ECO:0007669"/>
    <property type="project" value="UniProtKB-KW"/>
</dbReference>
<dbReference type="InterPro" id="IPR020472">
    <property type="entry name" value="WD40_PAC1"/>
</dbReference>
<gene>
    <name evidence="6" type="ORF">LDAN0321_LOCUS3731</name>
</gene>
<keyword evidence="4" id="KW-0508">mRNA splicing</keyword>
<dbReference type="AlphaFoldDB" id="A0A7S2K0L9"/>
<sequence>MMQEPPAKRIRQEGEQALALYDAGGVSNDATDEMLQPSIPTQRLYGHKGSIYALEYAPDGQTLASGSFDKTVLLWSTGGASNEDANDPYYNYQSNDSANNSYKNYNQLAGHKNAVLDLTWSNDSQNIVTASADKMVFVWDAILGTRVKKLKGHGGVVNAVDCCKSINCIGSASDDCTVKIWDARQKKAVATLTHDYQVTSVAFSLDGSNVYSAGIDNDIFAWDVRQVDAEMPIMSMKGHKDTVTCLKMSPNGNYLLSNSMDGAIKMWDVRPFVEGDNRESKVFVGSKHSAERGLLKCAWSAHGDMVTGGSSDQVVHIWDELTTEELYYLPGHDGCVNSVVFHPKEHVIASGSSDKTIYVGELSN</sequence>
<proteinExistence type="predicted"/>
<feature type="repeat" description="WD" evidence="5">
    <location>
        <begin position="108"/>
        <end position="140"/>
    </location>
</feature>
<dbReference type="PANTHER" id="PTHR44006:SF1">
    <property type="entry name" value="U5 SMALL NUCLEAR RIBONUCLEOPROTEIN 40 KDA PROTEIN"/>
    <property type="match status" value="1"/>
</dbReference>
<dbReference type="Pfam" id="PF00400">
    <property type="entry name" value="WD40"/>
    <property type="match status" value="7"/>
</dbReference>